<feature type="region of interest" description="Disordered" evidence="7">
    <location>
        <begin position="102"/>
        <end position="126"/>
    </location>
</feature>
<comment type="caution">
    <text evidence="10">The sequence shown here is derived from an EMBL/GenBank/DDBJ whole genome shotgun (WGS) entry which is preliminary data.</text>
</comment>
<dbReference type="GO" id="GO:0005634">
    <property type="term" value="C:nucleus"/>
    <property type="evidence" value="ECO:0007669"/>
    <property type="project" value="UniProtKB-SubCell"/>
</dbReference>
<accession>A0A6D2J505</accession>
<dbReference type="GO" id="GO:0048481">
    <property type="term" value="P:plant ovule development"/>
    <property type="evidence" value="ECO:0007669"/>
    <property type="project" value="TreeGrafter"/>
</dbReference>
<reference evidence="10" key="1">
    <citation type="submission" date="2020-01" db="EMBL/GenBank/DDBJ databases">
        <authorList>
            <person name="Mishra B."/>
        </authorList>
    </citation>
    <scope>NUCLEOTIDE SEQUENCE [LARGE SCALE GENOMIC DNA]</scope>
</reference>
<dbReference type="GO" id="GO:0045165">
    <property type="term" value="P:cell fate commitment"/>
    <property type="evidence" value="ECO:0007669"/>
    <property type="project" value="TreeGrafter"/>
</dbReference>
<evidence type="ECO:0000256" key="3">
    <source>
        <dbReference type="ARBA" id="ARBA00022723"/>
    </source>
</evidence>
<feature type="domain" description="YABBY N-terminal" evidence="9">
    <location>
        <begin position="18"/>
        <end position="69"/>
    </location>
</feature>
<name>A0A6D2J505_9BRAS</name>
<evidence type="ECO:0000313" key="10">
    <source>
        <dbReference type="EMBL" id="CAA7036009.1"/>
    </source>
</evidence>
<evidence type="ECO:0000256" key="1">
    <source>
        <dbReference type="ARBA" id="ARBA00004123"/>
    </source>
</evidence>
<evidence type="ECO:0000313" key="11">
    <source>
        <dbReference type="Proteomes" id="UP000467841"/>
    </source>
</evidence>
<dbReference type="InterPro" id="IPR006780">
    <property type="entry name" value="YABBY"/>
</dbReference>
<evidence type="ECO:0000256" key="4">
    <source>
        <dbReference type="ARBA" id="ARBA00022771"/>
    </source>
</evidence>
<dbReference type="OrthoDB" id="667577at2759"/>
<evidence type="ECO:0000259" key="9">
    <source>
        <dbReference type="Pfam" id="PF24868"/>
    </source>
</evidence>
<sequence>MTTRIPNMTTLNHLFDLPGQICHVQCGFCTTILLVSVPFTSLSMVVTVRCGHCTSLLSVNLMKASFIPLHLLASLSHLDEVPAGKEEVNAATTDGVEEEAWKVNQEKENSPTTLVTSSDNEDEDKDVSRVYQVVNKPPEKRQRAPSAYNCFIKEEIRRLKAQNPSMAHKEAFSLAAKNWAHFPPVQNKRAASDQCFCEEDNNAVLTCNALEDHDESNNGFRERKAQRHSIWGKSPFE</sequence>
<dbReference type="Gene3D" id="1.10.30.10">
    <property type="entry name" value="High mobility group box domain"/>
    <property type="match status" value="1"/>
</dbReference>
<dbReference type="InterPro" id="IPR056776">
    <property type="entry name" value="YABBY_N"/>
</dbReference>
<keyword evidence="3" id="KW-0479">Metal-binding</keyword>
<keyword evidence="5" id="KW-0862">Zinc</keyword>
<evidence type="ECO:0000256" key="5">
    <source>
        <dbReference type="ARBA" id="ARBA00022833"/>
    </source>
</evidence>
<dbReference type="Pfam" id="PF24868">
    <property type="entry name" value="YABBY_N"/>
    <property type="match status" value="1"/>
</dbReference>
<keyword evidence="6" id="KW-0539">Nucleus</keyword>
<organism evidence="10 11">
    <name type="scientific">Microthlaspi erraticum</name>
    <dbReference type="NCBI Taxonomy" id="1685480"/>
    <lineage>
        <taxon>Eukaryota</taxon>
        <taxon>Viridiplantae</taxon>
        <taxon>Streptophyta</taxon>
        <taxon>Embryophyta</taxon>
        <taxon>Tracheophyta</taxon>
        <taxon>Spermatophyta</taxon>
        <taxon>Magnoliopsida</taxon>
        <taxon>eudicotyledons</taxon>
        <taxon>Gunneridae</taxon>
        <taxon>Pentapetalae</taxon>
        <taxon>rosids</taxon>
        <taxon>malvids</taxon>
        <taxon>Brassicales</taxon>
        <taxon>Brassicaceae</taxon>
        <taxon>Coluteocarpeae</taxon>
        <taxon>Microthlaspi</taxon>
    </lineage>
</organism>
<dbReference type="PANTHER" id="PTHR31675">
    <property type="entry name" value="PROTEIN YABBY 6-RELATED"/>
    <property type="match status" value="1"/>
</dbReference>
<comment type="subcellular location">
    <subcellularLocation>
        <location evidence="1">Nucleus</location>
    </subcellularLocation>
</comment>
<dbReference type="FunFam" id="1.10.30.10:FF:000076">
    <property type="entry name" value="Axial regulator YABBY 4"/>
    <property type="match status" value="1"/>
</dbReference>
<gene>
    <name evidence="10" type="ORF">MERR_LOCUS23244</name>
</gene>
<dbReference type="Pfam" id="PF04690">
    <property type="entry name" value="YABBY"/>
    <property type="match status" value="1"/>
</dbReference>
<evidence type="ECO:0008006" key="12">
    <source>
        <dbReference type="Google" id="ProtNLM"/>
    </source>
</evidence>
<dbReference type="PANTHER" id="PTHR31675:SF8">
    <property type="entry name" value="AXIAL REGULATOR YABBY 4"/>
    <property type="match status" value="1"/>
</dbReference>
<dbReference type="EMBL" id="CACVBM020001163">
    <property type="protein sequence ID" value="CAA7036009.1"/>
    <property type="molecule type" value="Genomic_DNA"/>
</dbReference>
<dbReference type="InterPro" id="IPR056775">
    <property type="entry name" value="YABBY_C"/>
</dbReference>
<evidence type="ECO:0000256" key="7">
    <source>
        <dbReference type="SAM" id="MobiDB-lite"/>
    </source>
</evidence>
<dbReference type="GO" id="GO:0008270">
    <property type="term" value="F:zinc ion binding"/>
    <property type="evidence" value="ECO:0007669"/>
    <property type="project" value="UniProtKB-KW"/>
</dbReference>
<protein>
    <recommendedName>
        <fullName evidence="12">HMG box domain-containing protein</fullName>
    </recommendedName>
</protein>
<comment type="similarity">
    <text evidence="2">Belongs to the YABBY family.</text>
</comment>
<evidence type="ECO:0000256" key="2">
    <source>
        <dbReference type="ARBA" id="ARBA00010325"/>
    </source>
</evidence>
<proteinExistence type="inferred from homology"/>
<keyword evidence="11" id="KW-1185">Reference proteome</keyword>
<evidence type="ECO:0000259" key="8">
    <source>
        <dbReference type="Pfam" id="PF04690"/>
    </source>
</evidence>
<dbReference type="SUPFAM" id="SSF47095">
    <property type="entry name" value="HMG-box"/>
    <property type="match status" value="1"/>
</dbReference>
<keyword evidence="4" id="KW-0863">Zinc-finger</keyword>
<dbReference type="GO" id="GO:0009944">
    <property type="term" value="P:polarity specification of adaxial/abaxial axis"/>
    <property type="evidence" value="ECO:0007669"/>
    <property type="project" value="TreeGrafter"/>
</dbReference>
<dbReference type="CDD" id="cd00084">
    <property type="entry name" value="HMG-box_SF"/>
    <property type="match status" value="1"/>
</dbReference>
<dbReference type="AlphaFoldDB" id="A0A6D2J505"/>
<dbReference type="InterPro" id="IPR036910">
    <property type="entry name" value="HMG_box_dom_sf"/>
</dbReference>
<evidence type="ECO:0000256" key="6">
    <source>
        <dbReference type="ARBA" id="ARBA00023242"/>
    </source>
</evidence>
<feature type="region of interest" description="Disordered" evidence="7">
    <location>
        <begin position="213"/>
        <end position="237"/>
    </location>
</feature>
<feature type="domain" description="YABBY protein C-terminal" evidence="8">
    <location>
        <begin position="122"/>
        <end position="188"/>
    </location>
</feature>
<dbReference type="Proteomes" id="UP000467841">
    <property type="component" value="Unassembled WGS sequence"/>
</dbReference>